<dbReference type="NCBIfam" id="NF004616">
    <property type="entry name" value="PRK05950.1"/>
    <property type="match status" value="1"/>
</dbReference>
<evidence type="ECO:0000256" key="7">
    <source>
        <dbReference type="ARBA" id="ARBA00010996"/>
    </source>
</evidence>
<dbReference type="InterPro" id="IPR036249">
    <property type="entry name" value="Thioredoxin-like_sf"/>
</dbReference>
<dbReference type="InterPro" id="IPR017896">
    <property type="entry name" value="4Fe4S_Fe-S-bd"/>
</dbReference>
<evidence type="ECO:0000256" key="5">
    <source>
        <dbReference type="ARBA" id="ARBA00004788"/>
    </source>
</evidence>
<dbReference type="InterPro" id="IPR017900">
    <property type="entry name" value="4Fe4S_Fe_S_CS"/>
</dbReference>
<comment type="function">
    <text evidence="3">Iron-sulfur protein (IP) subunit of succinate dehydrogenase (SDH) that is involved in complex II of the mitochondrial electron transport chain and is responsible for transferring electrons from succinate to ubiquinone (coenzyme Q).</text>
</comment>
<evidence type="ECO:0000256" key="22">
    <source>
        <dbReference type="ARBA" id="ARBA00049220"/>
    </source>
</evidence>
<dbReference type="Gene3D" id="1.10.1060.10">
    <property type="entry name" value="Alpha-helical ferredoxin"/>
    <property type="match status" value="1"/>
</dbReference>
<dbReference type="InterPro" id="IPR001041">
    <property type="entry name" value="2Fe-2S_ferredoxin-type"/>
</dbReference>
<evidence type="ECO:0000256" key="14">
    <source>
        <dbReference type="ARBA" id="ARBA00022723"/>
    </source>
</evidence>
<evidence type="ECO:0000256" key="21">
    <source>
        <dbReference type="ARBA" id="ARBA00034078"/>
    </source>
</evidence>
<dbReference type="InterPro" id="IPR003782">
    <property type="entry name" value="SCO1/SenC"/>
</dbReference>
<evidence type="ECO:0000259" key="24">
    <source>
        <dbReference type="PROSITE" id="PS51379"/>
    </source>
</evidence>
<comment type="cofactor">
    <cofactor evidence="2">
        <name>[4Fe-4S] cluster</name>
        <dbReference type="ChEBI" id="CHEBI:49883"/>
    </cofactor>
</comment>
<keyword evidence="12" id="KW-0816">Tricarboxylic acid cycle</keyword>
<comment type="cofactor">
    <cofactor evidence="21">
        <name>[2Fe-2S] cluster</name>
        <dbReference type="ChEBI" id="CHEBI:190135"/>
    </cofactor>
</comment>
<dbReference type="Gene3D" id="3.40.30.10">
    <property type="entry name" value="Glutaredoxin"/>
    <property type="match status" value="1"/>
</dbReference>
<evidence type="ECO:0000256" key="3">
    <source>
        <dbReference type="ARBA" id="ARBA00002787"/>
    </source>
</evidence>
<evidence type="ECO:0000256" key="23">
    <source>
        <dbReference type="SAM" id="Phobius"/>
    </source>
</evidence>
<dbReference type="Gene3D" id="3.10.20.30">
    <property type="match status" value="1"/>
</dbReference>
<dbReference type="GO" id="GO:0051539">
    <property type="term" value="F:4 iron, 4 sulfur cluster binding"/>
    <property type="evidence" value="ECO:0007669"/>
    <property type="project" value="UniProtKB-KW"/>
</dbReference>
<evidence type="ECO:0000256" key="6">
    <source>
        <dbReference type="ARBA" id="ARBA00009433"/>
    </source>
</evidence>
<dbReference type="InterPro" id="IPR009051">
    <property type="entry name" value="Helical_ferredxn"/>
</dbReference>
<dbReference type="FunFam" id="3.40.30.10:FF:000013">
    <property type="entry name" value="Blast:Protein SCO1 homolog, mitochondrial"/>
    <property type="match status" value="1"/>
</dbReference>
<evidence type="ECO:0000256" key="9">
    <source>
        <dbReference type="ARBA" id="ARBA00012792"/>
    </source>
</evidence>
<evidence type="ECO:0000256" key="17">
    <source>
        <dbReference type="ARBA" id="ARBA00023004"/>
    </source>
</evidence>
<dbReference type="InterPro" id="IPR006058">
    <property type="entry name" value="2Fe2S_fd_BS"/>
</dbReference>
<dbReference type="GO" id="GO:0051537">
    <property type="term" value="F:2 iron, 2 sulfur cluster binding"/>
    <property type="evidence" value="ECO:0007669"/>
    <property type="project" value="UniProtKB-KW"/>
</dbReference>
<accession>A0A5N6QI79</accession>
<evidence type="ECO:0000256" key="4">
    <source>
        <dbReference type="ARBA" id="ARBA00004443"/>
    </source>
</evidence>
<reference evidence="25 26" key="1">
    <citation type="submission" date="2019-06" db="EMBL/GenBank/DDBJ databases">
        <title>A chromosomal-level reference genome of Carpinus fangiana (Coryloideae, Betulaceae).</title>
        <authorList>
            <person name="Yang X."/>
            <person name="Wang Z."/>
            <person name="Zhang L."/>
            <person name="Hao G."/>
            <person name="Liu J."/>
            <person name="Yang Y."/>
        </authorList>
    </citation>
    <scope>NUCLEOTIDE SEQUENCE [LARGE SCALE GENOMIC DNA]</scope>
    <source>
        <strain evidence="25">Cfa_2016G</strain>
        <tissue evidence="25">Leaf</tissue>
    </source>
</reference>
<sequence>MRSLEPSNASIPGSRKLSKTKAFAVLFGREMSKIWLRHGYSKVERILGRKDPKKQKFSVLEGHPVGQEHAEQAAEAHGTIQSNIKKLIKEFRIYRWSPDYPMKKPYLESYFVDLSKCGPMVLDVLQKIKAEDDSSLTHRRSCREGICGSCAMNIDGTNTVACLKPIDADTSRPTIITPLPHILIEPWLKATKAPPYGREYRQSPANRKKLDGLYECILCACCSTSCPSYWWNPEEFLGPAALLQSYRWISDSRDDFADERLQALTEDEKRLCRCRTIQNCTATCPKSLNPADAIHKMKTRHLLSLPVEEVESLKKKKPLLRSKYDRNWLLSMPVSRFLFFSPKRRSKEALNLLKRSGPSKRVQSCNYTKSSGYSNGKTHIQPVMPVETKASRSWGVYVIPAAMLGFAGLAAFVHYNDERRAILKGHGNKYGGNTVKRPTIGGPFTLIDTENRIVTEQNFDGKWVLLYFGYTSSPDIGPEQVKIMAKTIDILESKHDSKILPVFVTIDPQRDTSSQLCAYLKEFDSRILGLTGPVSAIRQIAQEYRIYFKRVDEEGDDYLVDSSHSMYLMSPKLEVVRCFGVEYNAEELSDAIMKELRSTLT</sequence>
<name>A0A5N6QI79_9ROSI</name>
<dbReference type="Proteomes" id="UP000327013">
    <property type="component" value="Chromosome 1"/>
</dbReference>
<dbReference type="GO" id="GO:0051538">
    <property type="term" value="F:3 iron, 4 sulfur cluster binding"/>
    <property type="evidence" value="ECO:0007669"/>
    <property type="project" value="UniProtKB-KW"/>
</dbReference>
<dbReference type="CDD" id="cd00207">
    <property type="entry name" value="fer2"/>
    <property type="match status" value="1"/>
</dbReference>
<keyword evidence="16" id="KW-0560">Oxidoreductase</keyword>
<dbReference type="GO" id="GO:0006099">
    <property type="term" value="P:tricarboxylic acid cycle"/>
    <property type="evidence" value="ECO:0007669"/>
    <property type="project" value="UniProtKB-UniPathway"/>
</dbReference>
<dbReference type="AlphaFoldDB" id="A0A5N6QI79"/>
<keyword evidence="14" id="KW-0479">Metal-binding</keyword>
<evidence type="ECO:0000256" key="16">
    <source>
        <dbReference type="ARBA" id="ARBA00023002"/>
    </source>
</evidence>
<comment type="cofactor">
    <cofactor evidence="1">
        <name>[3Fe-4S] cluster</name>
        <dbReference type="ChEBI" id="CHEBI:21137"/>
    </cofactor>
</comment>
<comment type="catalytic activity">
    <reaction evidence="22">
        <text>a quinone + succinate = fumarate + a quinol</text>
        <dbReference type="Rhea" id="RHEA:40523"/>
        <dbReference type="ChEBI" id="CHEBI:24646"/>
        <dbReference type="ChEBI" id="CHEBI:29806"/>
        <dbReference type="ChEBI" id="CHEBI:30031"/>
        <dbReference type="ChEBI" id="CHEBI:132124"/>
        <dbReference type="EC" id="1.3.5.1"/>
    </reaction>
</comment>
<keyword evidence="23" id="KW-0812">Transmembrane</keyword>
<organism evidence="25 26">
    <name type="scientific">Carpinus fangiana</name>
    <dbReference type="NCBI Taxonomy" id="176857"/>
    <lineage>
        <taxon>Eukaryota</taxon>
        <taxon>Viridiplantae</taxon>
        <taxon>Streptophyta</taxon>
        <taxon>Embryophyta</taxon>
        <taxon>Tracheophyta</taxon>
        <taxon>Spermatophyta</taxon>
        <taxon>Magnoliopsida</taxon>
        <taxon>eudicotyledons</taxon>
        <taxon>Gunneridae</taxon>
        <taxon>Pentapetalae</taxon>
        <taxon>rosids</taxon>
        <taxon>fabids</taxon>
        <taxon>Fagales</taxon>
        <taxon>Betulaceae</taxon>
        <taxon>Carpinus</taxon>
    </lineage>
</organism>
<dbReference type="EC" id="1.3.5.1" evidence="9"/>
<dbReference type="PROSITE" id="PS51379">
    <property type="entry name" value="4FE4S_FER_2"/>
    <property type="match status" value="1"/>
</dbReference>
<dbReference type="InterPro" id="IPR004489">
    <property type="entry name" value="Succ_DH/fum_Rdtase_Fe-S"/>
</dbReference>
<keyword evidence="18" id="KW-0411">Iron-sulfur</keyword>
<dbReference type="UniPathway" id="UPA00223">
    <property type="reaction ID" value="UER01006"/>
</dbReference>
<feature type="domain" description="4Fe-4S ferredoxin-type" evidence="24">
    <location>
        <begin position="206"/>
        <end position="236"/>
    </location>
</feature>
<dbReference type="PROSITE" id="PS00198">
    <property type="entry name" value="4FE4S_FER_1"/>
    <property type="match status" value="1"/>
</dbReference>
<comment type="subcellular location">
    <subcellularLocation>
        <location evidence="4">Mitochondrion inner membrane</location>
        <topology evidence="4">Peripheral membrane protein</topology>
        <orientation evidence="4">Matrix side</orientation>
    </subcellularLocation>
</comment>
<evidence type="ECO:0000256" key="10">
    <source>
        <dbReference type="ARBA" id="ARBA00022448"/>
    </source>
</evidence>
<dbReference type="CDD" id="cd02968">
    <property type="entry name" value="SCO"/>
    <property type="match status" value="1"/>
</dbReference>
<evidence type="ECO:0000256" key="19">
    <source>
        <dbReference type="ARBA" id="ARBA00023291"/>
    </source>
</evidence>
<gene>
    <name evidence="25" type="ORF">FH972_002680</name>
</gene>
<keyword evidence="11" id="KW-0004">4Fe-4S</keyword>
<keyword evidence="19" id="KW-0003">3Fe-4S</keyword>
<evidence type="ECO:0000256" key="11">
    <source>
        <dbReference type="ARBA" id="ARBA00022485"/>
    </source>
</evidence>
<dbReference type="InterPro" id="IPR036010">
    <property type="entry name" value="2Fe-2S_ferredoxin-like_sf"/>
</dbReference>
<dbReference type="PANTHER" id="PTHR11921">
    <property type="entry name" value="SUCCINATE DEHYDROGENASE IRON-SULFUR PROTEIN"/>
    <property type="match status" value="1"/>
</dbReference>
<protein>
    <recommendedName>
        <fullName evidence="9">succinate dehydrogenase</fullName>
        <ecNumber evidence="9">1.3.5.1</ecNumber>
    </recommendedName>
    <alternativeName>
        <fullName evidence="20">Iron-sulfur subunit of complex II</fullName>
    </alternativeName>
</protein>
<dbReference type="FunFam" id="1.10.1060.10:FF:000001">
    <property type="entry name" value="Succinate dehydrogenase iron-sulfur subunit SdhB"/>
    <property type="match status" value="1"/>
</dbReference>
<dbReference type="InterPro" id="IPR012675">
    <property type="entry name" value="Beta-grasp_dom_sf"/>
</dbReference>
<evidence type="ECO:0000256" key="8">
    <source>
        <dbReference type="ARBA" id="ARBA00011313"/>
    </source>
</evidence>
<dbReference type="PROSITE" id="PS00197">
    <property type="entry name" value="2FE2S_FER_1"/>
    <property type="match status" value="1"/>
</dbReference>
<dbReference type="SUPFAM" id="SSF54292">
    <property type="entry name" value="2Fe-2S ferredoxin-like"/>
    <property type="match status" value="1"/>
</dbReference>
<dbReference type="OrthoDB" id="270009at2759"/>
<dbReference type="InterPro" id="IPR025192">
    <property type="entry name" value="Succ_DH/fum_Rdtase_N"/>
</dbReference>
<keyword evidence="15" id="KW-0249">Electron transport</keyword>
<dbReference type="InterPro" id="IPR050573">
    <property type="entry name" value="SDH/FRD_Iron-Sulfur"/>
</dbReference>
<keyword evidence="26" id="KW-1185">Reference proteome</keyword>
<evidence type="ECO:0000256" key="2">
    <source>
        <dbReference type="ARBA" id="ARBA00001966"/>
    </source>
</evidence>
<dbReference type="SUPFAM" id="SSF52833">
    <property type="entry name" value="Thioredoxin-like"/>
    <property type="match status" value="1"/>
</dbReference>
<dbReference type="GO" id="GO:0046872">
    <property type="term" value="F:metal ion binding"/>
    <property type="evidence" value="ECO:0007669"/>
    <property type="project" value="UniProtKB-KW"/>
</dbReference>
<dbReference type="GO" id="GO:0045273">
    <property type="term" value="C:respiratory chain complex II (succinate dehydrogenase)"/>
    <property type="evidence" value="ECO:0007669"/>
    <property type="project" value="UniProtKB-ARBA"/>
</dbReference>
<evidence type="ECO:0000256" key="1">
    <source>
        <dbReference type="ARBA" id="ARBA00001927"/>
    </source>
</evidence>
<dbReference type="SUPFAM" id="SSF46548">
    <property type="entry name" value="alpha-helical ferredoxin"/>
    <property type="match status" value="1"/>
</dbReference>
<dbReference type="GO" id="GO:0009055">
    <property type="term" value="F:electron transfer activity"/>
    <property type="evidence" value="ECO:0007669"/>
    <property type="project" value="InterPro"/>
</dbReference>
<evidence type="ECO:0000256" key="15">
    <source>
        <dbReference type="ARBA" id="ARBA00022982"/>
    </source>
</evidence>
<dbReference type="EMBL" id="CM017321">
    <property type="protein sequence ID" value="KAE7998104.1"/>
    <property type="molecule type" value="Genomic_DNA"/>
</dbReference>
<evidence type="ECO:0000313" key="26">
    <source>
        <dbReference type="Proteomes" id="UP000327013"/>
    </source>
</evidence>
<keyword evidence="13" id="KW-0001">2Fe-2S</keyword>
<evidence type="ECO:0000256" key="18">
    <source>
        <dbReference type="ARBA" id="ARBA00023014"/>
    </source>
</evidence>
<dbReference type="GO" id="GO:0005743">
    <property type="term" value="C:mitochondrial inner membrane"/>
    <property type="evidence" value="ECO:0007669"/>
    <property type="project" value="UniProtKB-SubCell"/>
</dbReference>
<dbReference type="NCBIfam" id="TIGR00384">
    <property type="entry name" value="dhsB"/>
    <property type="match status" value="1"/>
</dbReference>
<evidence type="ECO:0000256" key="12">
    <source>
        <dbReference type="ARBA" id="ARBA00022532"/>
    </source>
</evidence>
<evidence type="ECO:0000256" key="20">
    <source>
        <dbReference type="ARBA" id="ARBA00033304"/>
    </source>
</evidence>
<feature type="transmembrane region" description="Helical" evidence="23">
    <location>
        <begin position="394"/>
        <end position="415"/>
    </location>
</feature>
<comment type="similarity">
    <text evidence="6">Belongs to the succinate dehydrogenase/fumarate reductase iron-sulfur protein family.</text>
</comment>
<evidence type="ECO:0000313" key="25">
    <source>
        <dbReference type="EMBL" id="KAE7998104.1"/>
    </source>
</evidence>
<evidence type="ECO:0000256" key="13">
    <source>
        <dbReference type="ARBA" id="ARBA00022714"/>
    </source>
</evidence>
<comment type="subunit">
    <text evidence="8">Component of complex II composed of eight subunits in plants: four classical SDH subunits SDH1, SDH2, SDH3 and SDH4 (a flavoprotein (FP), an iron-sulfur protein (IP), and a cytochrome b composed of a large and a small subunit.), as well as four subunits unknown in mitochondria from bacteria and heterotrophic eukaryotes.</text>
</comment>
<dbReference type="Pfam" id="PF02630">
    <property type="entry name" value="SCO1-SenC"/>
    <property type="match status" value="1"/>
</dbReference>
<dbReference type="Pfam" id="PF13534">
    <property type="entry name" value="Fer4_17"/>
    <property type="match status" value="1"/>
</dbReference>
<dbReference type="GO" id="GO:0022904">
    <property type="term" value="P:respiratory electron transport chain"/>
    <property type="evidence" value="ECO:0007669"/>
    <property type="project" value="TreeGrafter"/>
</dbReference>
<comment type="pathway">
    <text evidence="5">Carbohydrate metabolism; tricarboxylic acid cycle; fumarate from succinate (eukaryal route): step 1/1.</text>
</comment>
<keyword evidence="23" id="KW-0472">Membrane</keyword>
<comment type="similarity">
    <text evidence="7">Belongs to the SCO1/2 family.</text>
</comment>
<keyword evidence="17" id="KW-0408">Iron</keyword>
<dbReference type="Pfam" id="PF13085">
    <property type="entry name" value="Fer2_3"/>
    <property type="match status" value="1"/>
</dbReference>
<dbReference type="PANTHER" id="PTHR11921:SF40">
    <property type="entry name" value="SUCCINATE DEHYDROGENASE [UBIQUINONE] IRON-SULFUR SUBUNIT 3, MITOCHONDRIAL"/>
    <property type="match status" value="1"/>
</dbReference>
<dbReference type="GO" id="GO:0008177">
    <property type="term" value="F:succinate dehydrogenase (quinone) activity"/>
    <property type="evidence" value="ECO:0007669"/>
    <property type="project" value="UniProtKB-EC"/>
</dbReference>
<proteinExistence type="inferred from homology"/>
<keyword evidence="10" id="KW-0813">Transport</keyword>
<keyword evidence="23" id="KW-1133">Transmembrane helix</keyword>